<reference evidence="1" key="1">
    <citation type="submission" date="2014-11" db="EMBL/GenBank/DDBJ databases">
        <authorList>
            <person name="Amaro Gonzalez C."/>
        </authorList>
    </citation>
    <scope>NUCLEOTIDE SEQUENCE</scope>
</reference>
<name>A0A0E9RRD8_ANGAN</name>
<evidence type="ECO:0000313" key="1">
    <source>
        <dbReference type="EMBL" id="JAH31731.1"/>
    </source>
</evidence>
<dbReference type="EMBL" id="GBXM01076846">
    <property type="protein sequence ID" value="JAH31731.1"/>
    <property type="molecule type" value="Transcribed_RNA"/>
</dbReference>
<proteinExistence type="predicted"/>
<protein>
    <submittedName>
        <fullName evidence="1">Uncharacterized protein</fullName>
    </submittedName>
</protein>
<reference evidence="1" key="2">
    <citation type="journal article" date="2015" name="Fish Shellfish Immunol.">
        <title>Early steps in the European eel (Anguilla anguilla)-Vibrio vulnificus interaction in the gills: Role of the RtxA13 toxin.</title>
        <authorList>
            <person name="Callol A."/>
            <person name="Pajuelo D."/>
            <person name="Ebbesson L."/>
            <person name="Teles M."/>
            <person name="MacKenzie S."/>
            <person name="Amaro C."/>
        </authorList>
    </citation>
    <scope>NUCLEOTIDE SEQUENCE</scope>
</reference>
<sequence length="24" mass="2624">MIYYNSSLCANVALIIPVIDILQG</sequence>
<accession>A0A0E9RRD8</accession>
<organism evidence="1">
    <name type="scientific">Anguilla anguilla</name>
    <name type="common">European freshwater eel</name>
    <name type="synonym">Muraena anguilla</name>
    <dbReference type="NCBI Taxonomy" id="7936"/>
    <lineage>
        <taxon>Eukaryota</taxon>
        <taxon>Metazoa</taxon>
        <taxon>Chordata</taxon>
        <taxon>Craniata</taxon>
        <taxon>Vertebrata</taxon>
        <taxon>Euteleostomi</taxon>
        <taxon>Actinopterygii</taxon>
        <taxon>Neopterygii</taxon>
        <taxon>Teleostei</taxon>
        <taxon>Anguilliformes</taxon>
        <taxon>Anguillidae</taxon>
        <taxon>Anguilla</taxon>
    </lineage>
</organism>
<dbReference type="AlphaFoldDB" id="A0A0E9RRD8"/>